<proteinExistence type="predicted"/>
<gene>
    <name evidence="2" type="ORF">GBZ86_11965</name>
</gene>
<dbReference type="InterPro" id="IPR029044">
    <property type="entry name" value="Nucleotide-diphossugar_trans"/>
</dbReference>
<name>A0A6I1MPR8_9CLOT</name>
<comment type="caution">
    <text evidence="2">The sequence shown here is derived from an EMBL/GenBank/DDBJ whole genome shotgun (WGS) entry which is preliminary data.</text>
</comment>
<keyword evidence="2" id="KW-0808">Transferase</keyword>
<dbReference type="Pfam" id="PF00535">
    <property type="entry name" value="Glycos_transf_2"/>
    <property type="match status" value="1"/>
</dbReference>
<dbReference type="Pfam" id="PF03452">
    <property type="entry name" value="Anp1"/>
    <property type="match status" value="1"/>
</dbReference>
<dbReference type="InterPro" id="IPR001173">
    <property type="entry name" value="Glyco_trans_2-like"/>
</dbReference>
<protein>
    <submittedName>
        <fullName evidence="2">Glycosyltransferase</fullName>
    </submittedName>
</protein>
<dbReference type="RefSeq" id="WP_152890965.1">
    <property type="nucleotide sequence ID" value="NZ_WHJC01000222.1"/>
</dbReference>
<dbReference type="PANTHER" id="PTHR43630:SF2">
    <property type="entry name" value="GLYCOSYLTRANSFERASE"/>
    <property type="match status" value="1"/>
</dbReference>
<sequence length="649" mass="76760">MNNIKRVLIGSPVHQKYEILLEFLKSLEELEKTNLKVDYCFVDDNSDKNSSKLLNDFKEKHENVTLLNVDLSSEEDQQYYCDDYTHRWNNSLVDKVTKFKNEIIKFAVKENFDYLFFIDSDIVLQIPTLVTLVEANKDIISNVFWTRWSPEGPELPQVWVKDAYTFYNADAINPIPQEEAQRLSNEFINMLKVPGLYKVGGLGACTLISKKALQKGVNFNKIYNISFWGEDRAFCIRAAALGFELFVDTHYPAYHIYRNNDLEGVEEFKKNSAKRDLELISYQVADIVAKALINLETYSYKKPFNTEWEKDFTERERLVQKNRLNNLKENLIATKTINKATLENLNITLYDGYEQILLKCDLINTGYKNNYSYQNKFELTTKVNKIKDQWLIDELTFQNKPFSNVLPLIRKVNDKNKLTLSMIVKNEEGRYLETALNQHRKYIDNAIIIDDGSTDKTKEIIKDLLGDKNLILIENKNSMFSNEINLRKLQWKETIKTNPDWILNLDADEIFEDSFAEGVHNLIDNNFDVDSYIFRLYDFWDMEHYRDDGLWCAHNTYRPFLTRYQRNFNYIWHETAQHCGRFPKNLEHLRMAKSNFRLKHFGWAREEDRLAKYERYMKLDPNGEFGVLAQYKSILDLHPNITKWKENEN</sequence>
<feature type="domain" description="Glycosyltransferase 2-like" evidence="1">
    <location>
        <begin position="430"/>
        <end position="570"/>
    </location>
</feature>
<evidence type="ECO:0000259" key="1">
    <source>
        <dbReference type="Pfam" id="PF00535"/>
    </source>
</evidence>
<reference evidence="2 3" key="1">
    <citation type="submission" date="2019-10" db="EMBL/GenBank/DDBJ databases">
        <title>The Genome Sequence of Clostridium tarantellae Isolated from Fish Brain.</title>
        <authorList>
            <person name="Bano L."/>
            <person name="Kiel M."/>
            <person name="Sales G."/>
            <person name="Doxey A.C."/>
            <person name="Mansfield M.J."/>
            <person name="Schiavone M."/>
            <person name="Rossetto O."/>
            <person name="Pirazzini M."/>
            <person name="Dobrindt U."/>
            <person name="Montecucco C."/>
        </authorList>
    </citation>
    <scope>NUCLEOTIDE SEQUENCE [LARGE SCALE GENOMIC DNA]</scope>
    <source>
        <strain evidence="2 3">DSM 3997</strain>
    </source>
</reference>
<accession>A0A6I1MPR8</accession>
<dbReference type="OrthoDB" id="183314at2"/>
<keyword evidence="3" id="KW-1185">Reference proteome</keyword>
<evidence type="ECO:0000313" key="3">
    <source>
        <dbReference type="Proteomes" id="UP000430345"/>
    </source>
</evidence>
<dbReference type="PANTHER" id="PTHR43630">
    <property type="entry name" value="POLY-BETA-1,6-N-ACETYL-D-GLUCOSAMINE SYNTHASE"/>
    <property type="match status" value="1"/>
</dbReference>
<organism evidence="2 3">
    <name type="scientific">Clostridium tarantellae</name>
    <dbReference type="NCBI Taxonomy" id="39493"/>
    <lineage>
        <taxon>Bacteria</taxon>
        <taxon>Bacillati</taxon>
        <taxon>Bacillota</taxon>
        <taxon>Clostridia</taxon>
        <taxon>Eubacteriales</taxon>
        <taxon>Clostridiaceae</taxon>
        <taxon>Clostridium</taxon>
    </lineage>
</organism>
<dbReference type="GO" id="GO:0016740">
    <property type="term" value="F:transferase activity"/>
    <property type="evidence" value="ECO:0007669"/>
    <property type="project" value="UniProtKB-KW"/>
</dbReference>
<dbReference type="EMBL" id="WHJC01000222">
    <property type="protein sequence ID" value="MPQ44468.1"/>
    <property type="molecule type" value="Genomic_DNA"/>
</dbReference>
<dbReference type="Gene3D" id="3.90.550.10">
    <property type="entry name" value="Spore Coat Polysaccharide Biosynthesis Protein SpsA, Chain A"/>
    <property type="match status" value="2"/>
</dbReference>
<evidence type="ECO:0000313" key="2">
    <source>
        <dbReference type="EMBL" id="MPQ44468.1"/>
    </source>
</evidence>
<dbReference type="Proteomes" id="UP000430345">
    <property type="component" value="Unassembled WGS sequence"/>
</dbReference>
<dbReference type="SUPFAM" id="SSF53448">
    <property type="entry name" value="Nucleotide-diphospho-sugar transferases"/>
    <property type="match status" value="2"/>
</dbReference>
<dbReference type="AlphaFoldDB" id="A0A6I1MPR8"/>